<organism evidence="1 2">
    <name type="scientific">Leptospira montravelensis</name>
    <dbReference type="NCBI Taxonomy" id="2484961"/>
    <lineage>
        <taxon>Bacteria</taxon>
        <taxon>Pseudomonadati</taxon>
        <taxon>Spirochaetota</taxon>
        <taxon>Spirochaetia</taxon>
        <taxon>Leptospirales</taxon>
        <taxon>Leptospiraceae</taxon>
        <taxon>Leptospira</taxon>
    </lineage>
</organism>
<gene>
    <name evidence="1" type="ORF">EHQ31_10625</name>
</gene>
<protein>
    <recommendedName>
        <fullName evidence="3">Cysteine-rich CWC family protein</fullName>
    </recommendedName>
</protein>
<evidence type="ECO:0000313" key="1">
    <source>
        <dbReference type="EMBL" id="TGL01854.1"/>
    </source>
</evidence>
<accession>A0ABY2LQM0</accession>
<dbReference type="EMBL" id="RQFO01000016">
    <property type="protein sequence ID" value="TGL01854.1"/>
    <property type="molecule type" value="Genomic_DNA"/>
</dbReference>
<keyword evidence="2" id="KW-1185">Reference proteome</keyword>
<dbReference type="Pfam" id="PF14375">
    <property type="entry name" value="Cys_rich_CWC"/>
    <property type="match status" value="1"/>
</dbReference>
<evidence type="ECO:0000313" key="2">
    <source>
        <dbReference type="Proteomes" id="UP000297465"/>
    </source>
</evidence>
<dbReference type="InterPro" id="IPR032720">
    <property type="entry name" value="Cys_rich_CWC"/>
</dbReference>
<reference evidence="2" key="1">
    <citation type="journal article" date="2019" name="PLoS Negl. Trop. Dis.">
        <title>Revisiting the worldwide diversity of Leptospira species in the environment.</title>
        <authorList>
            <person name="Vincent A.T."/>
            <person name="Schiettekatte O."/>
            <person name="Bourhy P."/>
            <person name="Veyrier F.J."/>
            <person name="Picardeau M."/>
        </authorList>
    </citation>
    <scope>NUCLEOTIDE SEQUENCE [LARGE SCALE GENOMIC DNA]</scope>
    <source>
        <strain evidence="2">201800278</strain>
    </source>
</reference>
<dbReference type="Proteomes" id="UP000297465">
    <property type="component" value="Unassembled WGS sequence"/>
</dbReference>
<comment type="caution">
    <text evidence="1">The sequence shown here is derived from an EMBL/GenBank/DDBJ whole genome shotgun (WGS) entry which is preliminary data.</text>
</comment>
<name>A0ABY2LQM0_9LEPT</name>
<proteinExistence type="predicted"/>
<evidence type="ECO:0008006" key="3">
    <source>
        <dbReference type="Google" id="ProtNLM"/>
    </source>
</evidence>
<sequence length="90" mass="10687">MFLEDFNFKSINQVQSNSKHEDKICPHCLRIFECKVGSISLCQCTKVNLSLAEREYLATQYTDCLCYQCMEILSFEYKMNLSYKSISWRF</sequence>